<evidence type="ECO:0000313" key="1">
    <source>
        <dbReference type="EMBL" id="UVM80038.1"/>
    </source>
</evidence>
<evidence type="ECO:0000313" key="2">
    <source>
        <dbReference type="Proteomes" id="UP001160541"/>
    </source>
</evidence>
<proteinExistence type="predicted"/>
<reference evidence="1" key="1">
    <citation type="submission" date="2022-07" db="EMBL/GenBank/DDBJ databases">
        <title>High-quality bacteriophage genomes in the Japanese 4D cohort.</title>
        <authorList>
            <person name="Nishijima S."/>
        </authorList>
    </citation>
    <scope>NUCLEOTIDE SEQUENCE</scope>
    <source>
        <strain evidence="1">0049_62566</strain>
    </source>
</reference>
<dbReference type="EMBL" id="OP030734">
    <property type="protein sequence ID" value="UVM80038.1"/>
    <property type="molecule type" value="Genomic_DNA"/>
</dbReference>
<keyword evidence="2" id="KW-1185">Reference proteome</keyword>
<accession>A0ABY5T3D5</accession>
<protein>
    <submittedName>
        <fullName evidence="1">Uncharacterized protein</fullName>
    </submittedName>
</protein>
<organism evidence="1 2">
    <name type="scientific">Bacteriophage sp</name>
    <dbReference type="NCBI Taxonomy" id="38018"/>
    <lineage>
        <taxon>Viruses</taxon>
    </lineage>
</organism>
<dbReference type="Proteomes" id="UP001160541">
    <property type="component" value="Segment"/>
</dbReference>
<name>A0ABY5T3D5_9VIRU</name>
<sequence>MTIDTILNSPDIYILFDGCPTCGQGNAAFLNSCKTIAQATWRQLQVIPSGSQTATLIRTIAKNQNKPIKYPLILLDGTIHYTPAELIQK</sequence>